<organism evidence="1 2">
    <name type="scientific">Parasphingorhabdus litoris</name>
    <dbReference type="NCBI Taxonomy" id="394733"/>
    <lineage>
        <taxon>Bacteria</taxon>
        <taxon>Pseudomonadati</taxon>
        <taxon>Pseudomonadota</taxon>
        <taxon>Alphaproteobacteria</taxon>
        <taxon>Sphingomonadales</taxon>
        <taxon>Sphingomonadaceae</taxon>
        <taxon>Parasphingorhabdus</taxon>
    </lineage>
</organism>
<keyword evidence="2" id="KW-1185">Reference proteome</keyword>
<evidence type="ECO:0000313" key="2">
    <source>
        <dbReference type="Proteomes" id="UP001500713"/>
    </source>
</evidence>
<gene>
    <name evidence="1" type="ORF">GCM10009096_07280</name>
</gene>
<proteinExistence type="predicted"/>
<dbReference type="Proteomes" id="UP001500713">
    <property type="component" value="Unassembled WGS sequence"/>
</dbReference>
<accession>A0ABN1A6T1</accession>
<protein>
    <submittedName>
        <fullName evidence="1">Uncharacterized protein</fullName>
    </submittedName>
</protein>
<name>A0ABN1A6T1_9SPHN</name>
<reference evidence="1 2" key="1">
    <citation type="journal article" date="2019" name="Int. J. Syst. Evol. Microbiol.">
        <title>The Global Catalogue of Microorganisms (GCM) 10K type strain sequencing project: providing services to taxonomists for standard genome sequencing and annotation.</title>
        <authorList>
            <consortium name="The Broad Institute Genomics Platform"/>
            <consortium name="The Broad Institute Genome Sequencing Center for Infectious Disease"/>
            <person name="Wu L."/>
            <person name="Ma J."/>
        </authorList>
    </citation>
    <scope>NUCLEOTIDE SEQUENCE [LARGE SCALE GENOMIC DNA]</scope>
    <source>
        <strain evidence="1 2">JCM 14162</strain>
    </source>
</reference>
<dbReference type="EMBL" id="BAAAEM010000002">
    <property type="protein sequence ID" value="GAA0468908.1"/>
    <property type="molecule type" value="Genomic_DNA"/>
</dbReference>
<evidence type="ECO:0000313" key="1">
    <source>
        <dbReference type="EMBL" id="GAA0468908.1"/>
    </source>
</evidence>
<sequence>MSGNKRSIPQIRDRLRELADELNLEELHDLADEMYRNSPVKRARARSVHLTPELAEEIRVFVRKHPKLHQRDVAQKFNVNPGRVSEALNNII</sequence>
<dbReference type="RefSeq" id="WP_229953760.1">
    <property type="nucleotide sequence ID" value="NZ_BAAAEM010000002.1"/>
</dbReference>
<comment type="caution">
    <text evidence="1">The sequence shown here is derived from an EMBL/GenBank/DDBJ whole genome shotgun (WGS) entry which is preliminary data.</text>
</comment>